<sequence length="109" mass="11974">VDAELTAANLALHSLAAYRNTLIPVARVPPELLARIFTLLANEPIPEIPGPWLSTVSGKLGWINVSHVCSRWRAVALSSRTLWQVINFSLGSSWMRELLARSKSAPIAF</sequence>
<reference evidence="1" key="2">
    <citation type="journal article" date="2022" name="New Phytol.">
        <title>Evolutionary transition to the ectomycorrhizal habit in the genomes of a hyperdiverse lineage of mushroom-forming fungi.</title>
        <authorList>
            <person name="Looney B."/>
            <person name="Miyauchi S."/>
            <person name="Morin E."/>
            <person name="Drula E."/>
            <person name="Courty P.E."/>
            <person name="Kohler A."/>
            <person name="Kuo A."/>
            <person name="LaButti K."/>
            <person name="Pangilinan J."/>
            <person name="Lipzen A."/>
            <person name="Riley R."/>
            <person name="Andreopoulos W."/>
            <person name="He G."/>
            <person name="Johnson J."/>
            <person name="Nolan M."/>
            <person name="Tritt A."/>
            <person name="Barry K.W."/>
            <person name="Grigoriev I.V."/>
            <person name="Nagy L.G."/>
            <person name="Hibbett D."/>
            <person name="Henrissat B."/>
            <person name="Matheny P.B."/>
            <person name="Labbe J."/>
            <person name="Martin F.M."/>
        </authorList>
    </citation>
    <scope>NUCLEOTIDE SEQUENCE</scope>
    <source>
        <strain evidence="1">HHB10654</strain>
    </source>
</reference>
<dbReference type="Proteomes" id="UP000814140">
    <property type="component" value="Unassembled WGS sequence"/>
</dbReference>
<reference evidence="1" key="1">
    <citation type="submission" date="2021-03" db="EMBL/GenBank/DDBJ databases">
        <authorList>
            <consortium name="DOE Joint Genome Institute"/>
            <person name="Ahrendt S."/>
            <person name="Looney B.P."/>
            <person name="Miyauchi S."/>
            <person name="Morin E."/>
            <person name="Drula E."/>
            <person name="Courty P.E."/>
            <person name="Chicoki N."/>
            <person name="Fauchery L."/>
            <person name="Kohler A."/>
            <person name="Kuo A."/>
            <person name="Labutti K."/>
            <person name="Pangilinan J."/>
            <person name="Lipzen A."/>
            <person name="Riley R."/>
            <person name="Andreopoulos W."/>
            <person name="He G."/>
            <person name="Johnson J."/>
            <person name="Barry K.W."/>
            <person name="Grigoriev I.V."/>
            <person name="Nagy L."/>
            <person name="Hibbett D."/>
            <person name="Henrissat B."/>
            <person name="Matheny P.B."/>
            <person name="Labbe J."/>
            <person name="Martin F."/>
        </authorList>
    </citation>
    <scope>NUCLEOTIDE SEQUENCE</scope>
    <source>
        <strain evidence="1">HHB10654</strain>
    </source>
</reference>
<feature type="non-terminal residue" evidence="1">
    <location>
        <position position="109"/>
    </location>
</feature>
<accession>A0ACB8SYK7</accession>
<proteinExistence type="predicted"/>
<dbReference type="EMBL" id="MU277215">
    <property type="protein sequence ID" value="KAI0061035.1"/>
    <property type="molecule type" value="Genomic_DNA"/>
</dbReference>
<feature type="non-terminal residue" evidence="1">
    <location>
        <position position="1"/>
    </location>
</feature>
<name>A0ACB8SYK7_9AGAM</name>
<gene>
    <name evidence="1" type="ORF">BV25DRAFT_1790287</name>
</gene>
<comment type="caution">
    <text evidence="1">The sequence shown here is derived from an EMBL/GenBank/DDBJ whole genome shotgun (WGS) entry which is preliminary data.</text>
</comment>
<organism evidence="1 2">
    <name type="scientific">Artomyces pyxidatus</name>
    <dbReference type="NCBI Taxonomy" id="48021"/>
    <lineage>
        <taxon>Eukaryota</taxon>
        <taxon>Fungi</taxon>
        <taxon>Dikarya</taxon>
        <taxon>Basidiomycota</taxon>
        <taxon>Agaricomycotina</taxon>
        <taxon>Agaricomycetes</taxon>
        <taxon>Russulales</taxon>
        <taxon>Auriscalpiaceae</taxon>
        <taxon>Artomyces</taxon>
    </lineage>
</organism>
<keyword evidence="2" id="KW-1185">Reference proteome</keyword>
<evidence type="ECO:0000313" key="1">
    <source>
        <dbReference type="EMBL" id="KAI0061035.1"/>
    </source>
</evidence>
<evidence type="ECO:0000313" key="2">
    <source>
        <dbReference type="Proteomes" id="UP000814140"/>
    </source>
</evidence>
<protein>
    <submittedName>
        <fullName evidence="1">Uncharacterized protein</fullName>
    </submittedName>
</protein>